<dbReference type="EMBL" id="QAOQ01000007">
    <property type="protein sequence ID" value="PTQ94092.1"/>
    <property type="molecule type" value="Genomic_DNA"/>
</dbReference>
<feature type="chain" id="PRO_5015568606" description="Altered inheritance of mitochondria protein 6" evidence="2">
    <location>
        <begin position="26"/>
        <end position="277"/>
    </location>
</feature>
<comment type="caution">
    <text evidence="3">The sequence shown here is derived from an EMBL/GenBank/DDBJ whole genome shotgun (WGS) entry which is preliminary data.</text>
</comment>
<reference evidence="3 4" key="1">
    <citation type="submission" date="2018-04" db="EMBL/GenBank/DDBJ databases">
        <title>Genomic Encyclopedia of Archaeal and Bacterial Type Strains, Phase II (KMG-II): from individual species to whole genera.</title>
        <authorList>
            <person name="Goeker M."/>
        </authorList>
    </citation>
    <scope>NUCLEOTIDE SEQUENCE [LARGE SCALE GENOMIC DNA]</scope>
    <source>
        <strain evidence="3 4">DSM 26809</strain>
    </source>
</reference>
<dbReference type="InterPro" id="IPR051236">
    <property type="entry name" value="HAT_RTT109-like"/>
</dbReference>
<dbReference type="CDD" id="cd08577">
    <property type="entry name" value="PI-PLCc_GDPD_SF_unchar3"/>
    <property type="match status" value="1"/>
</dbReference>
<dbReference type="InterPro" id="IPR017946">
    <property type="entry name" value="PLC-like_Pdiesterase_TIM-brl"/>
</dbReference>
<sequence length="277" mass="31148">MKILAKAPFGLLIVFLLLHPFAGKAQNMPLANAFSHNDYQHKLPLFDAIDNGYTYIEADVYVHKNRLVVTHVLPLIHHHRTLEGLYLQPLAEYISANNGQIYPGYNHPVTLMIDIKSDPAKTYALLRPLLEKYRSMLNGPVRVVLSGNKPYGLVKADTAKLVTLDADLRKINRNAPGDSTFLAMASCKYSKLLKWKGTGALSMRDKQRLTAYVDQAHLYGAKVRLWHSPDSPVVWNQLLQCGVDLINTDKLSRLRNFLEQKAPVTEHSKSVISPVSQ</sequence>
<dbReference type="SUPFAM" id="SSF51695">
    <property type="entry name" value="PLC-like phosphodiesterases"/>
    <property type="match status" value="1"/>
</dbReference>
<proteinExistence type="predicted"/>
<dbReference type="PANTHER" id="PTHR31571:SF1">
    <property type="entry name" value="ALTERED INHERITANCE OF MITOCHONDRIA PROTEIN 6"/>
    <property type="match status" value="1"/>
</dbReference>
<dbReference type="GO" id="GO:0008081">
    <property type="term" value="F:phosphoric diester hydrolase activity"/>
    <property type="evidence" value="ECO:0007669"/>
    <property type="project" value="InterPro"/>
</dbReference>
<evidence type="ECO:0000256" key="2">
    <source>
        <dbReference type="SAM" id="SignalP"/>
    </source>
</evidence>
<protein>
    <recommendedName>
        <fullName evidence="1">Altered inheritance of mitochondria protein 6</fullName>
    </recommendedName>
</protein>
<evidence type="ECO:0000313" key="3">
    <source>
        <dbReference type="EMBL" id="PTQ94092.1"/>
    </source>
</evidence>
<dbReference type="Gene3D" id="3.20.20.190">
    <property type="entry name" value="Phosphatidylinositol (PI) phosphodiesterase"/>
    <property type="match status" value="1"/>
</dbReference>
<dbReference type="GO" id="GO:0006629">
    <property type="term" value="P:lipid metabolic process"/>
    <property type="evidence" value="ECO:0007669"/>
    <property type="project" value="InterPro"/>
</dbReference>
<keyword evidence="4" id="KW-1185">Reference proteome</keyword>
<accession>A0A2T5J6C2</accession>
<dbReference type="PANTHER" id="PTHR31571">
    <property type="entry name" value="ALTERED INHERITANCE OF MITOCHONDRIA PROTEIN 6"/>
    <property type="match status" value="1"/>
</dbReference>
<name>A0A2T5J6C2_9SPHI</name>
<dbReference type="RefSeq" id="WP_107830475.1">
    <property type="nucleotide sequence ID" value="NZ_CP160205.1"/>
</dbReference>
<dbReference type="OrthoDB" id="9794455at2"/>
<evidence type="ECO:0000256" key="1">
    <source>
        <dbReference type="ARBA" id="ARBA00014286"/>
    </source>
</evidence>
<organism evidence="3 4">
    <name type="scientific">Mucilaginibacter yixingensis</name>
    <dbReference type="NCBI Taxonomy" id="1295612"/>
    <lineage>
        <taxon>Bacteria</taxon>
        <taxon>Pseudomonadati</taxon>
        <taxon>Bacteroidota</taxon>
        <taxon>Sphingobacteriia</taxon>
        <taxon>Sphingobacteriales</taxon>
        <taxon>Sphingobacteriaceae</taxon>
        <taxon>Mucilaginibacter</taxon>
    </lineage>
</organism>
<dbReference type="Proteomes" id="UP000244168">
    <property type="component" value="Unassembled WGS sequence"/>
</dbReference>
<keyword evidence="2" id="KW-0732">Signal</keyword>
<dbReference type="AlphaFoldDB" id="A0A2T5J6C2"/>
<dbReference type="InterPro" id="IPR039559">
    <property type="entry name" value="AIM6_PI-PLC-like_dom"/>
</dbReference>
<evidence type="ECO:0000313" key="4">
    <source>
        <dbReference type="Proteomes" id="UP000244168"/>
    </source>
</evidence>
<gene>
    <name evidence="3" type="ORF">C8P68_107156</name>
</gene>
<feature type="signal peptide" evidence="2">
    <location>
        <begin position="1"/>
        <end position="25"/>
    </location>
</feature>
<dbReference type="Pfam" id="PF13653">
    <property type="entry name" value="GDPD_2"/>
    <property type="match status" value="1"/>
</dbReference>